<dbReference type="InterPro" id="IPR051310">
    <property type="entry name" value="MCP_chemotaxis"/>
</dbReference>
<keyword evidence="4" id="KW-0807">Transducer</keyword>
<dbReference type="FunFam" id="1.10.287.950:FF:000001">
    <property type="entry name" value="Methyl-accepting chemotaxis sensory transducer"/>
    <property type="match status" value="1"/>
</dbReference>
<dbReference type="RefSeq" id="WP_147181936.1">
    <property type="nucleotide sequence ID" value="NZ_BJZP01000029.1"/>
</dbReference>
<keyword evidence="7" id="KW-0472">Membrane</keyword>
<evidence type="ECO:0000256" key="6">
    <source>
        <dbReference type="SAM" id="MobiDB-lite"/>
    </source>
</evidence>
<dbReference type="AlphaFoldDB" id="A0A512HNP4"/>
<dbReference type="Proteomes" id="UP000321717">
    <property type="component" value="Unassembled WGS sequence"/>
</dbReference>
<keyword evidence="5" id="KW-0175">Coiled coil</keyword>
<comment type="caution">
    <text evidence="10">The sequence shown here is derived from an EMBL/GenBank/DDBJ whole genome shotgun (WGS) entry which is preliminary data.</text>
</comment>
<dbReference type="PROSITE" id="PS50885">
    <property type="entry name" value="HAMP"/>
    <property type="match status" value="2"/>
</dbReference>
<dbReference type="Pfam" id="PF00015">
    <property type="entry name" value="MCPsignal"/>
    <property type="match status" value="1"/>
</dbReference>
<feature type="transmembrane region" description="Helical" evidence="7">
    <location>
        <begin position="189"/>
        <end position="210"/>
    </location>
</feature>
<proteinExistence type="inferred from homology"/>
<dbReference type="SMART" id="SM00304">
    <property type="entry name" value="HAMP"/>
    <property type="match status" value="2"/>
</dbReference>
<feature type="compositionally biased region" description="Polar residues" evidence="6">
    <location>
        <begin position="620"/>
        <end position="636"/>
    </location>
</feature>
<dbReference type="GO" id="GO:0006935">
    <property type="term" value="P:chemotaxis"/>
    <property type="evidence" value="ECO:0007669"/>
    <property type="project" value="UniProtKB-KW"/>
</dbReference>
<feature type="coiled-coil region" evidence="5">
    <location>
        <begin position="254"/>
        <end position="281"/>
    </location>
</feature>
<feature type="domain" description="HAMP" evidence="9">
    <location>
        <begin position="211"/>
        <end position="263"/>
    </location>
</feature>
<name>A0A512HNP4_9HYPH</name>
<keyword evidence="2" id="KW-0145">Chemotaxis</keyword>
<evidence type="ECO:0000259" key="8">
    <source>
        <dbReference type="PROSITE" id="PS50111"/>
    </source>
</evidence>
<evidence type="ECO:0000256" key="5">
    <source>
        <dbReference type="SAM" id="Coils"/>
    </source>
</evidence>
<dbReference type="OrthoDB" id="1776073at2"/>
<keyword evidence="7" id="KW-1133">Transmembrane helix</keyword>
<dbReference type="SUPFAM" id="SSF158472">
    <property type="entry name" value="HAMP domain-like"/>
    <property type="match status" value="1"/>
</dbReference>
<dbReference type="InterPro" id="IPR004089">
    <property type="entry name" value="MCPsignal_dom"/>
</dbReference>
<dbReference type="PROSITE" id="PS50111">
    <property type="entry name" value="CHEMOTAXIS_TRANSDUC_2"/>
    <property type="match status" value="1"/>
</dbReference>
<dbReference type="EMBL" id="BJZP01000029">
    <property type="protein sequence ID" value="GEO87077.1"/>
    <property type="molecule type" value="Genomic_DNA"/>
</dbReference>
<comment type="subcellular location">
    <subcellularLocation>
        <location evidence="1">Membrane</location>
    </subcellularLocation>
</comment>
<accession>A0A512HNP4</accession>
<dbReference type="CDD" id="cd06225">
    <property type="entry name" value="HAMP"/>
    <property type="match status" value="1"/>
</dbReference>
<feature type="region of interest" description="Disordered" evidence="6">
    <location>
        <begin position="620"/>
        <end position="643"/>
    </location>
</feature>
<dbReference type="PANTHER" id="PTHR43531">
    <property type="entry name" value="PROTEIN ICFG"/>
    <property type="match status" value="1"/>
</dbReference>
<gene>
    <name evidence="10" type="ORF">RNA01_40090</name>
</gene>
<dbReference type="SUPFAM" id="SSF58104">
    <property type="entry name" value="Methyl-accepting chemotaxis protein (MCP) signaling domain"/>
    <property type="match status" value="1"/>
</dbReference>
<dbReference type="SMART" id="SM00283">
    <property type="entry name" value="MA"/>
    <property type="match status" value="1"/>
</dbReference>
<dbReference type="GO" id="GO:0007165">
    <property type="term" value="P:signal transduction"/>
    <property type="evidence" value="ECO:0007669"/>
    <property type="project" value="UniProtKB-KW"/>
</dbReference>
<dbReference type="CDD" id="cd11386">
    <property type="entry name" value="MCP_signal"/>
    <property type="match status" value="1"/>
</dbReference>
<feature type="domain" description="Methyl-accepting transducer" evidence="8">
    <location>
        <begin position="349"/>
        <end position="578"/>
    </location>
</feature>
<reference evidence="10 11" key="1">
    <citation type="submission" date="2019-07" db="EMBL/GenBank/DDBJ databases">
        <title>Whole genome shotgun sequence of Rhizobium naphthalenivorans NBRC 107585.</title>
        <authorList>
            <person name="Hosoyama A."/>
            <person name="Uohara A."/>
            <person name="Ohji S."/>
            <person name="Ichikawa N."/>
        </authorList>
    </citation>
    <scope>NUCLEOTIDE SEQUENCE [LARGE SCALE GENOMIC DNA]</scope>
    <source>
        <strain evidence="10 11">NBRC 107585</strain>
    </source>
</reference>
<keyword evidence="11" id="KW-1185">Reference proteome</keyword>
<sequence>MFKNVSVSVKGFAAFGIFVILAVSASGFILYAVGSGSRHLDDRDTIYELVNNIAVLSDDLVRADLVFRNYLPTSDRAHKVSFEALVGEADDRFASLARMMAETAPLQVPVLQEAHVLFGQWQASVVDNQLVPLASRTGSDATDDAQGWSATTELMITLGERLGVVKRDLQRKADAAAEEGRTVLQSVKYMLAAVSVLVALVSTLLAYLNYLMVSRPLGRLAETTARLADGDLDVVIEQGGRDEIGRMAETMEIFREAAIANRRLEEEAEQHRLDAEAGRIRTQQEAEAEAAERLRTATSGLAVGLRQLAEGDLSFQIDEEFAPEFEALRHDFNQSVQQLNRMLIAIAASVNTMETGTREIAKGTDDLSKRTEQQAAALEQTAAAVEEITANVTSSTKRTDQARAVAYEANSSATLSSKVVSRAEEAMRKIEESSGQISNIIGVIDQIAFQTNLLALNAGVEAARAGEAGKGFAVVAQEVRELAQRSANAAKEINVLILNSTGEVANGVDMVRDTGKALLDIGDLITEISTLIDAIAISAREQSAGLLEINQAVSSMDKTTQQNAAMVEQSNAASAALADEAGRLRHSISQFKVQELAPAFPTDRSMETMKAAEKMRLSAVSTSTAHRRSTGSTAIVQDTWEEF</sequence>
<feature type="domain" description="HAMP" evidence="9">
    <location>
        <begin position="292"/>
        <end position="344"/>
    </location>
</feature>
<evidence type="ECO:0000313" key="10">
    <source>
        <dbReference type="EMBL" id="GEO87077.1"/>
    </source>
</evidence>
<feature type="transmembrane region" description="Helical" evidence="7">
    <location>
        <begin position="12"/>
        <end position="33"/>
    </location>
</feature>
<evidence type="ECO:0000256" key="4">
    <source>
        <dbReference type="PROSITE-ProRule" id="PRU00284"/>
    </source>
</evidence>
<evidence type="ECO:0000259" key="9">
    <source>
        <dbReference type="PROSITE" id="PS50885"/>
    </source>
</evidence>
<dbReference type="GO" id="GO:0016020">
    <property type="term" value="C:membrane"/>
    <property type="evidence" value="ECO:0007669"/>
    <property type="project" value="UniProtKB-SubCell"/>
</dbReference>
<evidence type="ECO:0000256" key="2">
    <source>
        <dbReference type="ARBA" id="ARBA00022500"/>
    </source>
</evidence>
<evidence type="ECO:0000256" key="1">
    <source>
        <dbReference type="ARBA" id="ARBA00004370"/>
    </source>
</evidence>
<dbReference type="Gene3D" id="1.10.287.950">
    <property type="entry name" value="Methyl-accepting chemotaxis protein"/>
    <property type="match status" value="1"/>
</dbReference>
<keyword evidence="7" id="KW-0812">Transmembrane</keyword>
<dbReference type="PANTHER" id="PTHR43531:SF11">
    <property type="entry name" value="METHYL-ACCEPTING CHEMOTAXIS PROTEIN 3"/>
    <property type="match status" value="1"/>
</dbReference>
<dbReference type="Pfam" id="PF00672">
    <property type="entry name" value="HAMP"/>
    <property type="match status" value="2"/>
</dbReference>
<dbReference type="Gene3D" id="6.10.340.10">
    <property type="match status" value="1"/>
</dbReference>
<protein>
    <submittedName>
        <fullName evidence="10">Methyl-accepting chemotaxis protein</fullName>
    </submittedName>
</protein>
<evidence type="ECO:0000313" key="11">
    <source>
        <dbReference type="Proteomes" id="UP000321717"/>
    </source>
</evidence>
<evidence type="ECO:0000256" key="7">
    <source>
        <dbReference type="SAM" id="Phobius"/>
    </source>
</evidence>
<evidence type="ECO:0000256" key="3">
    <source>
        <dbReference type="ARBA" id="ARBA00029447"/>
    </source>
</evidence>
<organism evidence="10 11">
    <name type="scientific">Ciceribacter naphthalenivorans</name>
    <dbReference type="NCBI Taxonomy" id="1118451"/>
    <lineage>
        <taxon>Bacteria</taxon>
        <taxon>Pseudomonadati</taxon>
        <taxon>Pseudomonadota</taxon>
        <taxon>Alphaproteobacteria</taxon>
        <taxon>Hyphomicrobiales</taxon>
        <taxon>Rhizobiaceae</taxon>
        <taxon>Ciceribacter</taxon>
    </lineage>
</organism>
<comment type="similarity">
    <text evidence="3">Belongs to the methyl-accepting chemotaxis (MCP) protein family.</text>
</comment>
<dbReference type="InterPro" id="IPR003660">
    <property type="entry name" value="HAMP_dom"/>
</dbReference>